<protein>
    <submittedName>
        <fullName evidence="1">Uncharacterized protein</fullName>
    </submittedName>
</protein>
<evidence type="ECO:0000313" key="1">
    <source>
        <dbReference type="EMBL" id="KAJ8339986.1"/>
    </source>
</evidence>
<evidence type="ECO:0000313" key="2">
    <source>
        <dbReference type="Proteomes" id="UP001152622"/>
    </source>
</evidence>
<gene>
    <name evidence="1" type="ORF">SKAU_G00346190</name>
</gene>
<dbReference type="Proteomes" id="UP001152622">
    <property type="component" value="Chromosome 16"/>
</dbReference>
<dbReference type="EMBL" id="JAINUF010000016">
    <property type="protein sequence ID" value="KAJ8339986.1"/>
    <property type="molecule type" value="Genomic_DNA"/>
</dbReference>
<comment type="caution">
    <text evidence="1">The sequence shown here is derived from an EMBL/GenBank/DDBJ whole genome shotgun (WGS) entry which is preliminary data.</text>
</comment>
<keyword evidence="2" id="KW-1185">Reference proteome</keyword>
<dbReference type="AlphaFoldDB" id="A0A9Q1EJH6"/>
<accession>A0A9Q1EJH6</accession>
<name>A0A9Q1EJH6_SYNKA</name>
<sequence length="313" mass="34016">METPGTLPRRLCVTEGYLAGTLLTPLDLVVARDFGRTGVLCSLDWGGAQDTAKTHAPDEPSQTAAVTPRPFLPVRHVCPIPPLPPCERTSLQEALSAAFQLIKENNQNKLFEATVLAAPWKPNNPSVQPVSLPKDLFPPRQACFGDAQGNLKGALKRIRTYDTGFEVKQRAAQTQGPKADVVEVVVNGSSAAPRQSGACVSRSCSQSIGSRCSPLQYPTIRPPRQPHSGVVALFKPVMTVCAWTSHRIGKLECESMLVRTRDDIRLYGPRASDGAGVRMALESSRRRGASSLPLEPPLSLCPFLHKNTRRRLI</sequence>
<organism evidence="1 2">
    <name type="scientific">Synaphobranchus kaupii</name>
    <name type="common">Kaup's arrowtooth eel</name>
    <dbReference type="NCBI Taxonomy" id="118154"/>
    <lineage>
        <taxon>Eukaryota</taxon>
        <taxon>Metazoa</taxon>
        <taxon>Chordata</taxon>
        <taxon>Craniata</taxon>
        <taxon>Vertebrata</taxon>
        <taxon>Euteleostomi</taxon>
        <taxon>Actinopterygii</taxon>
        <taxon>Neopterygii</taxon>
        <taxon>Teleostei</taxon>
        <taxon>Anguilliformes</taxon>
        <taxon>Synaphobranchidae</taxon>
        <taxon>Synaphobranchus</taxon>
    </lineage>
</organism>
<proteinExistence type="predicted"/>
<reference evidence="1" key="1">
    <citation type="journal article" date="2023" name="Science">
        <title>Genome structures resolve the early diversification of teleost fishes.</title>
        <authorList>
            <person name="Parey E."/>
            <person name="Louis A."/>
            <person name="Montfort J."/>
            <person name="Bouchez O."/>
            <person name="Roques C."/>
            <person name="Iampietro C."/>
            <person name="Lluch J."/>
            <person name="Castinel A."/>
            <person name="Donnadieu C."/>
            <person name="Desvignes T."/>
            <person name="Floi Bucao C."/>
            <person name="Jouanno E."/>
            <person name="Wen M."/>
            <person name="Mejri S."/>
            <person name="Dirks R."/>
            <person name="Jansen H."/>
            <person name="Henkel C."/>
            <person name="Chen W.J."/>
            <person name="Zahm M."/>
            <person name="Cabau C."/>
            <person name="Klopp C."/>
            <person name="Thompson A.W."/>
            <person name="Robinson-Rechavi M."/>
            <person name="Braasch I."/>
            <person name="Lecointre G."/>
            <person name="Bobe J."/>
            <person name="Postlethwait J.H."/>
            <person name="Berthelot C."/>
            <person name="Roest Crollius H."/>
            <person name="Guiguen Y."/>
        </authorList>
    </citation>
    <scope>NUCLEOTIDE SEQUENCE</scope>
    <source>
        <strain evidence="1">WJC10195</strain>
    </source>
</reference>